<feature type="transmembrane region" description="Helical" evidence="2">
    <location>
        <begin position="72"/>
        <end position="90"/>
    </location>
</feature>
<proteinExistence type="predicted"/>
<dbReference type="OrthoDB" id="1435846at2"/>
<gene>
    <name evidence="3" type="ORF">SAMN04488057_101215</name>
</gene>
<dbReference type="RefSeq" id="WP_143155875.1">
    <property type="nucleotide sequence ID" value="NZ_FRCY01000001.1"/>
</dbReference>
<keyword evidence="2" id="KW-0812">Transmembrane</keyword>
<keyword evidence="2" id="KW-0472">Membrane</keyword>
<reference evidence="3 4" key="1">
    <citation type="submission" date="2016-11" db="EMBL/GenBank/DDBJ databases">
        <authorList>
            <person name="Jaros S."/>
            <person name="Januszkiewicz K."/>
            <person name="Wedrychowicz H."/>
        </authorList>
    </citation>
    <scope>NUCLEOTIDE SEQUENCE [LARGE SCALE GENOMIC DNA]</scope>
    <source>
        <strain evidence="3 4">CGMCC 1.6102</strain>
    </source>
</reference>
<keyword evidence="4" id="KW-1185">Reference proteome</keyword>
<dbReference type="STRING" id="388280.SAMN04488057_101215"/>
<accession>A0A1M7I7I7</accession>
<dbReference type="EMBL" id="FRCY01000001">
    <property type="protein sequence ID" value="SHM36407.1"/>
    <property type="molecule type" value="Genomic_DNA"/>
</dbReference>
<sequence length="330" mass="37474">MKKLFKPASLLFNLLCLLVFFLTGIFYAGWIGAGEGQGLAAGAIVLSWGVTFALVAFLGSFFLTYHLVHKKIIVVNWIFFALLLLAYGISHYRYVNRTKPEENKSIPIHSRPDSTTPTGDQTGVLTAFESAQPADRKRPAAPDHSLGMGYFSPNVSDSSILYFYHNPNLEKSMLEPTAQDSITFRKNEYNQFEIATAPPWLVPDIMKLDYDMLYFKIKSVSREWVEIIVNSGNGQSSFVYRQAGELVYWPEFLLNVNSVELLPDAGEKVKTRPLTTSGDIQTTYAFLRPVKIQGDWAEVVLLNQDFQEVGRGWIRWREEDHLLIRFNLLS</sequence>
<name>A0A1M7I7I7_9BACT</name>
<feature type="compositionally biased region" description="Polar residues" evidence="1">
    <location>
        <begin position="113"/>
        <end position="122"/>
    </location>
</feature>
<evidence type="ECO:0000256" key="1">
    <source>
        <dbReference type="SAM" id="MobiDB-lite"/>
    </source>
</evidence>
<keyword evidence="2" id="KW-1133">Transmembrane helix</keyword>
<feature type="transmembrane region" description="Helical" evidence="2">
    <location>
        <begin position="39"/>
        <end position="65"/>
    </location>
</feature>
<feature type="transmembrane region" description="Helical" evidence="2">
    <location>
        <begin position="12"/>
        <end position="33"/>
    </location>
</feature>
<feature type="region of interest" description="Disordered" evidence="1">
    <location>
        <begin position="103"/>
        <end position="122"/>
    </location>
</feature>
<evidence type="ECO:0000256" key="2">
    <source>
        <dbReference type="SAM" id="Phobius"/>
    </source>
</evidence>
<evidence type="ECO:0000313" key="4">
    <source>
        <dbReference type="Proteomes" id="UP000184513"/>
    </source>
</evidence>
<dbReference type="Proteomes" id="UP000184513">
    <property type="component" value="Unassembled WGS sequence"/>
</dbReference>
<evidence type="ECO:0000313" key="3">
    <source>
        <dbReference type="EMBL" id="SHM36407.1"/>
    </source>
</evidence>
<protein>
    <submittedName>
        <fullName evidence="3">Uncharacterized protein</fullName>
    </submittedName>
</protein>
<organism evidence="3 4">
    <name type="scientific">Cyclobacterium lianum</name>
    <dbReference type="NCBI Taxonomy" id="388280"/>
    <lineage>
        <taxon>Bacteria</taxon>
        <taxon>Pseudomonadati</taxon>
        <taxon>Bacteroidota</taxon>
        <taxon>Cytophagia</taxon>
        <taxon>Cytophagales</taxon>
        <taxon>Cyclobacteriaceae</taxon>
        <taxon>Cyclobacterium</taxon>
    </lineage>
</organism>
<dbReference type="AlphaFoldDB" id="A0A1M7I7I7"/>